<dbReference type="PROSITE" id="PS00393">
    <property type="entry name" value="PEPCASE_2"/>
    <property type="match status" value="1"/>
</dbReference>
<evidence type="ECO:0000313" key="13">
    <source>
        <dbReference type="EMBL" id="RKS68612.1"/>
    </source>
</evidence>
<comment type="catalytic activity">
    <reaction evidence="9 10">
        <text>oxaloacetate + phosphate = phosphoenolpyruvate + hydrogencarbonate</text>
        <dbReference type="Rhea" id="RHEA:28370"/>
        <dbReference type="ChEBI" id="CHEBI:16452"/>
        <dbReference type="ChEBI" id="CHEBI:17544"/>
        <dbReference type="ChEBI" id="CHEBI:43474"/>
        <dbReference type="ChEBI" id="CHEBI:58702"/>
        <dbReference type="EC" id="4.1.1.31"/>
    </reaction>
</comment>
<dbReference type="PANTHER" id="PTHR30523:SF6">
    <property type="entry name" value="PHOSPHOENOLPYRUVATE CARBOXYLASE"/>
    <property type="match status" value="1"/>
</dbReference>
<dbReference type="AlphaFoldDB" id="A0A420XKG3"/>
<comment type="function">
    <text evidence="2 10">Forms oxaloacetate, a four-carbon dicarboxylic acid source for the tricarboxylic acid cycle.</text>
</comment>
<dbReference type="GO" id="GO:0006107">
    <property type="term" value="P:oxaloacetate metabolic process"/>
    <property type="evidence" value="ECO:0007669"/>
    <property type="project" value="UniProtKB-UniRule"/>
</dbReference>
<dbReference type="InterPro" id="IPR015813">
    <property type="entry name" value="Pyrv/PenolPyrv_kinase-like_dom"/>
</dbReference>
<comment type="cofactor">
    <cofactor evidence="1 10">
        <name>Mg(2+)</name>
        <dbReference type="ChEBI" id="CHEBI:18420"/>
    </cofactor>
</comment>
<evidence type="ECO:0000256" key="11">
    <source>
        <dbReference type="PROSITE-ProRule" id="PRU10111"/>
    </source>
</evidence>
<sequence length="909" mass="99928">MTAEPDVRTDEIPAALRADIRVLGTLLGETLVGQEGPELRDLVEEVRRLAREDGDAAAERLAGLDVHTASLLARAFSMFFHLTNVAEQVHRGRDLRQQRSSKGGWLHQAVDAITAAGLPHDEVQEQIAHLSVRPVFTAHPTEAARRTVLTKLRRIGELLEREDWRDDPRTLRRLAELIDLLWQSDELRSERPEVIDEARNAVYYLSELFAVAVPDVLEELVTELDRAGIEVPLLSHPLSFGSWIGGDRDGNPNVTPRVTYDVLLLQHEHALRGTAEEIDQLRAEISVNSRIAGVSPELEASLAADLELLPEVPPRYRRLNANEPYRLKLTCVREKIAATRRRHATGAAHVPGRDYASTGELVADLVVVRDSLLAHRGERVAHGRLERLIRTLEAFGLHLATLDVREHSEAHHGALAQLFDRLGESATPYAELTAEQRMVLLSAELTSRRPLSPQPPPLDAAGARVFAVFQTVREALERFGPQVVESYIISMTHGADDVLAAVLLAREAGLVDLPGGVAQVGFVPLLETVAELRAADTILDALLSDPSYRQLVALRGDVQEVMLGYSDSNKDAGITSSQWEIHRAQRRLRDTALRHGVRLRLFHGRGGTVGRGGGPTYDAILAQPWGTLDGEIKVTEQGEVISDKYLLPSLARENLELTLAATLTATVLHRVPRSSAGSLSRWDPVMDLVSGKAQDAYRGLTTDPALATYFAQSTPVDTLGDLNIGSRPSRRASADAGLSALRAIPWVFGWTQSRQIVPGWYGVGSGLEAAREAGHGDAIAEMWSQWHFFRNFLSNVEMTLAKTDLTIARHYLDSLVDPELHGFFDLIVAEHERTVREVLAITGETQLLGASPSLLRTLQVRDAYLKPISYLQVSLLERARAAGDSVDPELRRALLLTVNGVAAGLRNTG</sequence>
<keyword evidence="7 10" id="KW-0456">Lyase</keyword>
<dbReference type="PROSITE" id="PS00781">
    <property type="entry name" value="PEPCASE_1"/>
    <property type="match status" value="1"/>
</dbReference>
<dbReference type="NCBIfam" id="NF000584">
    <property type="entry name" value="PRK00009.1"/>
    <property type="match status" value="1"/>
</dbReference>
<comment type="caution">
    <text evidence="13">The sequence shown here is derived from an EMBL/GenBank/DDBJ whole genome shotgun (WGS) entry which is preliminary data.</text>
</comment>
<dbReference type="HAMAP" id="MF_00595">
    <property type="entry name" value="PEPcase_type1"/>
    <property type="match status" value="1"/>
</dbReference>
<name>A0A420XKG3_9ACTN</name>
<dbReference type="GO" id="GO:0008964">
    <property type="term" value="F:phosphoenolpyruvate carboxylase activity"/>
    <property type="evidence" value="ECO:0007669"/>
    <property type="project" value="UniProtKB-UniRule"/>
</dbReference>
<dbReference type="InterPro" id="IPR021135">
    <property type="entry name" value="PEP_COase"/>
</dbReference>
<comment type="subunit">
    <text evidence="10">Homotetramer.</text>
</comment>
<evidence type="ECO:0000313" key="14">
    <source>
        <dbReference type="Proteomes" id="UP000281955"/>
    </source>
</evidence>
<dbReference type="GO" id="GO:0005829">
    <property type="term" value="C:cytosol"/>
    <property type="evidence" value="ECO:0007669"/>
    <property type="project" value="TreeGrafter"/>
</dbReference>
<dbReference type="EC" id="4.1.1.31" evidence="4 10"/>
<dbReference type="InParanoid" id="A0A420XKG3"/>
<dbReference type="RefSeq" id="WP_231122041.1">
    <property type="nucleotide sequence ID" value="NZ_RBWV01000016.1"/>
</dbReference>
<evidence type="ECO:0000256" key="1">
    <source>
        <dbReference type="ARBA" id="ARBA00001946"/>
    </source>
</evidence>
<dbReference type="Proteomes" id="UP000281955">
    <property type="component" value="Unassembled WGS sequence"/>
</dbReference>
<evidence type="ECO:0000256" key="6">
    <source>
        <dbReference type="ARBA" id="ARBA00022842"/>
    </source>
</evidence>
<dbReference type="PANTHER" id="PTHR30523">
    <property type="entry name" value="PHOSPHOENOLPYRUVATE CARBOXYLASE"/>
    <property type="match status" value="1"/>
</dbReference>
<keyword evidence="6 10" id="KW-0460">Magnesium</keyword>
<proteinExistence type="inferred from homology"/>
<evidence type="ECO:0000256" key="7">
    <source>
        <dbReference type="ARBA" id="ARBA00023239"/>
    </source>
</evidence>
<protein>
    <recommendedName>
        <fullName evidence="5 10">Phosphoenolpyruvate carboxylase</fullName>
        <shortName evidence="10">PEPC</shortName>
        <shortName evidence="10">PEPCase</shortName>
        <ecNumber evidence="4 10">4.1.1.31</ecNumber>
    </recommendedName>
</protein>
<dbReference type="Gene3D" id="1.20.1440.90">
    <property type="entry name" value="Phosphoenolpyruvate/pyruvate domain"/>
    <property type="match status" value="1"/>
</dbReference>
<accession>A0A420XKG3</accession>
<keyword evidence="13" id="KW-0670">Pyruvate</keyword>
<dbReference type="GO" id="GO:0015977">
    <property type="term" value="P:carbon fixation"/>
    <property type="evidence" value="ECO:0007669"/>
    <property type="project" value="UniProtKB-UniRule"/>
</dbReference>
<feature type="active site" evidence="10 12">
    <location>
        <position position="570"/>
    </location>
</feature>
<evidence type="ECO:0000256" key="10">
    <source>
        <dbReference type="HAMAP-Rule" id="MF_00595"/>
    </source>
</evidence>
<dbReference type="InterPro" id="IPR022805">
    <property type="entry name" value="PEP_COase_bac/pln-type"/>
</dbReference>
<dbReference type="GO" id="GO:0006099">
    <property type="term" value="P:tricarboxylic acid cycle"/>
    <property type="evidence" value="ECO:0007669"/>
    <property type="project" value="InterPro"/>
</dbReference>
<evidence type="ECO:0000256" key="3">
    <source>
        <dbReference type="ARBA" id="ARBA00008346"/>
    </source>
</evidence>
<evidence type="ECO:0000256" key="12">
    <source>
        <dbReference type="PROSITE-ProRule" id="PRU10112"/>
    </source>
</evidence>
<dbReference type="EMBL" id="RBWV01000016">
    <property type="protein sequence ID" value="RKS68612.1"/>
    <property type="molecule type" value="Genomic_DNA"/>
</dbReference>
<evidence type="ECO:0000256" key="9">
    <source>
        <dbReference type="ARBA" id="ARBA00048995"/>
    </source>
</evidence>
<dbReference type="Pfam" id="PF00311">
    <property type="entry name" value="PEPcase"/>
    <property type="match status" value="1"/>
</dbReference>
<dbReference type="GO" id="GO:0000287">
    <property type="term" value="F:magnesium ion binding"/>
    <property type="evidence" value="ECO:0007669"/>
    <property type="project" value="UniProtKB-UniRule"/>
</dbReference>
<evidence type="ECO:0000256" key="8">
    <source>
        <dbReference type="ARBA" id="ARBA00023300"/>
    </source>
</evidence>
<evidence type="ECO:0000256" key="5">
    <source>
        <dbReference type="ARBA" id="ARBA00022419"/>
    </source>
</evidence>
<dbReference type="InterPro" id="IPR033129">
    <property type="entry name" value="PEPCASE_His_AS"/>
</dbReference>
<dbReference type="InterPro" id="IPR018129">
    <property type="entry name" value="PEP_COase_Lys_AS"/>
</dbReference>
<comment type="similarity">
    <text evidence="3 10">Belongs to the PEPCase type 1 family.</text>
</comment>
<gene>
    <name evidence="10" type="primary">ppc</name>
    <name evidence="13" type="ORF">CLV35_3744</name>
</gene>
<dbReference type="PRINTS" id="PR00150">
    <property type="entry name" value="PEPCARBXLASE"/>
</dbReference>
<dbReference type="SUPFAM" id="SSF51621">
    <property type="entry name" value="Phosphoenolpyruvate/pyruvate domain"/>
    <property type="match status" value="1"/>
</dbReference>
<evidence type="ECO:0000256" key="4">
    <source>
        <dbReference type="ARBA" id="ARBA00012305"/>
    </source>
</evidence>
<feature type="active site" evidence="10 11">
    <location>
        <position position="139"/>
    </location>
</feature>
<reference evidence="13 14" key="1">
    <citation type="submission" date="2018-10" db="EMBL/GenBank/DDBJ databases">
        <title>Genomic Encyclopedia of Archaeal and Bacterial Type Strains, Phase II (KMG-II): from individual species to whole genera.</title>
        <authorList>
            <person name="Goeker M."/>
        </authorList>
    </citation>
    <scope>NUCLEOTIDE SEQUENCE [LARGE SCALE GENOMIC DNA]</scope>
    <source>
        <strain evidence="13 14">RP-AC37</strain>
    </source>
</reference>
<evidence type="ECO:0000256" key="2">
    <source>
        <dbReference type="ARBA" id="ARBA00003670"/>
    </source>
</evidence>
<keyword evidence="8 10" id="KW-0120">Carbon dioxide fixation</keyword>
<keyword evidence="14" id="KW-1185">Reference proteome</keyword>
<organism evidence="13 14">
    <name type="scientific">Motilibacter peucedani</name>
    <dbReference type="NCBI Taxonomy" id="598650"/>
    <lineage>
        <taxon>Bacteria</taxon>
        <taxon>Bacillati</taxon>
        <taxon>Actinomycetota</taxon>
        <taxon>Actinomycetes</taxon>
        <taxon>Motilibacterales</taxon>
        <taxon>Motilibacteraceae</taxon>
        <taxon>Motilibacter</taxon>
    </lineage>
</organism>